<dbReference type="PANTHER" id="PTHR30629:SF2">
    <property type="entry name" value="PROPHAGE INTEGRASE INTS-RELATED"/>
    <property type="match status" value="1"/>
</dbReference>
<dbReference type="AlphaFoldDB" id="A0A1C3ZY61"/>
<evidence type="ECO:0000259" key="5">
    <source>
        <dbReference type="PROSITE" id="PS51898"/>
    </source>
</evidence>
<dbReference type="InterPro" id="IPR010998">
    <property type="entry name" value="Integrase_recombinase_N"/>
</dbReference>
<dbReference type="PANTHER" id="PTHR30629">
    <property type="entry name" value="PROPHAGE INTEGRASE"/>
    <property type="match status" value="1"/>
</dbReference>
<evidence type="ECO:0000256" key="4">
    <source>
        <dbReference type="ARBA" id="ARBA00023172"/>
    </source>
</evidence>
<dbReference type="SUPFAM" id="SSF56349">
    <property type="entry name" value="DNA breaking-rejoining enzymes"/>
    <property type="match status" value="1"/>
</dbReference>
<dbReference type="Gene3D" id="1.10.443.10">
    <property type="entry name" value="Intergrase catalytic core"/>
    <property type="match status" value="1"/>
</dbReference>
<name>A0A1C3ZY61_9GAMM</name>
<dbReference type="STRING" id="1798182.GA0061081_102146"/>
<dbReference type="OrthoDB" id="9795573at2"/>
<keyword evidence="3" id="KW-0238">DNA-binding</keyword>
<keyword evidence="7" id="KW-1185">Reference proteome</keyword>
<evidence type="ECO:0000256" key="3">
    <source>
        <dbReference type="ARBA" id="ARBA00023125"/>
    </source>
</evidence>
<keyword evidence="2" id="KW-0229">DNA integration</keyword>
<evidence type="ECO:0000256" key="1">
    <source>
        <dbReference type="ARBA" id="ARBA00008857"/>
    </source>
</evidence>
<keyword evidence="4" id="KW-0233">DNA recombination</keyword>
<dbReference type="GO" id="GO:0003677">
    <property type="term" value="F:DNA binding"/>
    <property type="evidence" value="ECO:0007669"/>
    <property type="project" value="UniProtKB-KW"/>
</dbReference>
<dbReference type="GO" id="GO:0015074">
    <property type="term" value="P:DNA integration"/>
    <property type="evidence" value="ECO:0007669"/>
    <property type="project" value="UniProtKB-KW"/>
</dbReference>
<reference evidence="7" key="1">
    <citation type="submission" date="2016-08" db="EMBL/GenBank/DDBJ databases">
        <authorList>
            <person name="Varghese N."/>
            <person name="Submissions Spin"/>
        </authorList>
    </citation>
    <scope>NUCLEOTIDE SEQUENCE [LARGE SCALE GENOMIC DNA]</scope>
    <source>
        <strain evidence="7">R-53248</strain>
    </source>
</reference>
<evidence type="ECO:0000256" key="2">
    <source>
        <dbReference type="ARBA" id="ARBA00022908"/>
    </source>
</evidence>
<dbReference type="InterPro" id="IPR002104">
    <property type="entry name" value="Integrase_catalytic"/>
</dbReference>
<dbReference type="EMBL" id="FMAQ01000002">
    <property type="protein sequence ID" value="SCB87226.1"/>
    <property type="molecule type" value="Genomic_DNA"/>
</dbReference>
<dbReference type="Pfam" id="PF00589">
    <property type="entry name" value="Phage_integrase"/>
    <property type="match status" value="1"/>
</dbReference>
<dbReference type="PROSITE" id="PS51898">
    <property type="entry name" value="TYR_RECOMBINASE"/>
    <property type="match status" value="1"/>
</dbReference>
<comment type="similarity">
    <text evidence="1">Belongs to the 'phage' integrase family.</text>
</comment>
<sequence>MLRKVERGALSIAEKLRCWLIDIFRHAMLDGLIKTNPTTDIVFLALPKPAQKNNSHLEMQDIPRFLIALSRYPGDIQTKLALKLLLLTGVRPGELRFSKPEQFDLDNQVWTIPAGEIKQSKRLVNAGHVIPDYVIPLLRQAVNDELT</sequence>
<accession>A0A1C3ZY61</accession>
<dbReference type="InterPro" id="IPR050808">
    <property type="entry name" value="Phage_Integrase"/>
</dbReference>
<feature type="domain" description="Tyr recombinase" evidence="5">
    <location>
        <begin position="52"/>
        <end position="147"/>
    </location>
</feature>
<dbReference type="Proteomes" id="UP000199670">
    <property type="component" value="Unassembled WGS sequence"/>
</dbReference>
<evidence type="ECO:0000313" key="6">
    <source>
        <dbReference type="EMBL" id="SCB87226.1"/>
    </source>
</evidence>
<dbReference type="Gene3D" id="1.10.150.130">
    <property type="match status" value="1"/>
</dbReference>
<protein>
    <submittedName>
        <fullName evidence="6">Phage integrase family protein</fullName>
    </submittedName>
</protein>
<dbReference type="InterPro" id="IPR011010">
    <property type="entry name" value="DNA_brk_join_enz"/>
</dbReference>
<dbReference type="InterPro" id="IPR013762">
    <property type="entry name" value="Integrase-like_cat_sf"/>
</dbReference>
<organism evidence="6 7">
    <name type="scientific">Gilliamella bombicola</name>
    <dbReference type="NCBI Taxonomy" id="1798182"/>
    <lineage>
        <taxon>Bacteria</taxon>
        <taxon>Pseudomonadati</taxon>
        <taxon>Pseudomonadota</taxon>
        <taxon>Gammaproteobacteria</taxon>
        <taxon>Orbales</taxon>
        <taxon>Orbaceae</taxon>
        <taxon>Gilliamella</taxon>
    </lineage>
</organism>
<dbReference type="GO" id="GO:0006310">
    <property type="term" value="P:DNA recombination"/>
    <property type="evidence" value="ECO:0007669"/>
    <property type="project" value="UniProtKB-KW"/>
</dbReference>
<proteinExistence type="inferred from homology"/>
<evidence type="ECO:0000313" key="7">
    <source>
        <dbReference type="Proteomes" id="UP000199670"/>
    </source>
</evidence>
<gene>
    <name evidence="6" type="ORF">GA0061081_102146</name>
</gene>